<keyword evidence="1" id="KW-0812">Transmembrane</keyword>
<feature type="chain" id="PRO_5045059472" evidence="2">
    <location>
        <begin position="21"/>
        <end position="212"/>
    </location>
</feature>
<comment type="caution">
    <text evidence="3">The sequence shown here is derived from an EMBL/GenBank/DDBJ whole genome shotgun (WGS) entry which is preliminary data.</text>
</comment>
<dbReference type="Proteomes" id="UP001434883">
    <property type="component" value="Unassembled WGS sequence"/>
</dbReference>
<name>A0ABV0SA82_9TELE</name>
<protein>
    <submittedName>
        <fullName evidence="3">Uncharacterized protein</fullName>
    </submittedName>
</protein>
<feature type="transmembrane region" description="Helical" evidence="1">
    <location>
        <begin position="99"/>
        <end position="121"/>
    </location>
</feature>
<proteinExistence type="predicted"/>
<keyword evidence="4" id="KW-1185">Reference proteome</keyword>
<keyword evidence="1" id="KW-0472">Membrane</keyword>
<keyword evidence="2" id="KW-0732">Signal</keyword>
<evidence type="ECO:0000313" key="4">
    <source>
        <dbReference type="Proteomes" id="UP001434883"/>
    </source>
</evidence>
<gene>
    <name evidence="3" type="ORF">XENOCAPTIV_018315</name>
</gene>
<feature type="signal peptide" evidence="2">
    <location>
        <begin position="1"/>
        <end position="20"/>
    </location>
</feature>
<accession>A0ABV0SA82</accession>
<reference evidence="3 4" key="1">
    <citation type="submission" date="2021-06" db="EMBL/GenBank/DDBJ databases">
        <authorList>
            <person name="Palmer J.M."/>
        </authorList>
    </citation>
    <scope>NUCLEOTIDE SEQUENCE [LARGE SCALE GENOMIC DNA]</scope>
    <source>
        <strain evidence="3 4">XC_2019</strain>
        <tissue evidence="3">Muscle</tissue>
    </source>
</reference>
<organism evidence="3 4">
    <name type="scientific">Xenoophorus captivus</name>
    <dbReference type="NCBI Taxonomy" id="1517983"/>
    <lineage>
        <taxon>Eukaryota</taxon>
        <taxon>Metazoa</taxon>
        <taxon>Chordata</taxon>
        <taxon>Craniata</taxon>
        <taxon>Vertebrata</taxon>
        <taxon>Euteleostomi</taxon>
        <taxon>Actinopterygii</taxon>
        <taxon>Neopterygii</taxon>
        <taxon>Teleostei</taxon>
        <taxon>Neoteleostei</taxon>
        <taxon>Acanthomorphata</taxon>
        <taxon>Ovalentaria</taxon>
        <taxon>Atherinomorphae</taxon>
        <taxon>Cyprinodontiformes</taxon>
        <taxon>Goodeidae</taxon>
        <taxon>Xenoophorus</taxon>
    </lineage>
</organism>
<evidence type="ECO:0000256" key="2">
    <source>
        <dbReference type="SAM" id="SignalP"/>
    </source>
</evidence>
<dbReference type="EMBL" id="JAHRIN010071065">
    <property type="protein sequence ID" value="MEQ2216563.1"/>
    <property type="molecule type" value="Genomic_DNA"/>
</dbReference>
<evidence type="ECO:0000313" key="3">
    <source>
        <dbReference type="EMBL" id="MEQ2216563.1"/>
    </source>
</evidence>
<sequence>MLLLIFPLLLLLLLLRRSNGCPFPYLHSSPTPPCTPVCRPRLYHTYSSPSPTAPCTSLRRSFYCWYPSKLSRPSSQCLCSSSSLSSFYPFLYTSLSQSLSWLFVVILFLLLYLVGPFVCYYTSQYHLLLYLPVSSATIPPSIVCYHTSQHELQLTGKGRRSYYVTIDYIRTREMLYHCFFSNWKPRIILEKKLTRGFHSYSSLAKLMRSSTS</sequence>
<keyword evidence="1" id="KW-1133">Transmembrane helix</keyword>
<evidence type="ECO:0000256" key="1">
    <source>
        <dbReference type="SAM" id="Phobius"/>
    </source>
</evidence>